<feature type="region of interest" description="Disordered" evidence="1">
    <location>
        <begin position="244"/>
        <end position="264"/>
    </location>
</feature>
<dbReference type="Proteomes" id="UP000000757">
    <property type="component" value="Chromosome"/>
</dbReference>
<dbReference type="EMBL" id="CP000480">
    <property type="protein sequence ID" value="ABK75321.1"/>
    <property type="molecule type" value="Genomic_DNA"/>
</dbReference>
<dbReference type="AlphaFoldDB" id="A0R2F9"/>
<organism evidence="2 3">
    <name type="scientific">Mycolicibacterium smegmatis (strain ATCC 700084 / mc(2)155)</name>
    <name type="common">Mycobacterium smegmatis</name>
    <dbReference type="NCBI Taxonomy" id="246196"/>
    <lineage>
        <taxon>Bacteria</taxon>
        <taxon>Bacillati</taxon>
        <taxon>Actinomycetota</taxon>
        <taxon>Actinomycetes</taxon>
        <taxon>Mycobacteriales</taxon>
        <taxon>Mycobacteriaceae</taxon>
        <taxon>Mycolicibacterium</taxon>
    </lineage>
</organism>
<dbReference type="KEGG" id="msb:LJ00_25210"/>
<feature type="compositionally biased region" description="Pro residues" evidence="1">
    <location>
        <begin position="323"/>
        <end position="333"/>
    </location>
</feature>
<evidence type="ECO:0000313" key="2">
    <source>
        <dbReference type="EMBL" id="ABK75321.1"/>
    </source>
</evidence>
<sequence>MPRKTMSFRPNLLPLSRQARAGLMLKPRQSAASAWGPHRAIILGVSLIPLLISACAPNDAPTPEDNTSTQSSSASLPMFVNWPKQVENFRFHWSAAEGTDLQTGPAVALRAYVESYRLVGMMGGDVSVVYPGFLRATPENSPEAKERGDLVQLQYVRPRTRAELERNGWTYREKQVFGYQPTHVLDLVPDGEGYRATVCLGLYSVFEAADDGSGQYISVNADTETGRPRYPDGIEVWRVDLTDRNPRANQSTAAPTTPQAGPLPAPVDDVFGPWFVTGFSANLWGPLGDVEDVDTPEVRAQCADAMPDDAAARSAMSTGVHAAPPPHGDPVPGWPEHIQ</sequence>
<evidence type="ECO:0000256" key="1">
    <source>
        <dbReference type="SAM" id="MobiDB-lite"/>
    </source>
</evidence>
<reference evidence="2 3" key="1">
    <citation type="submission" date="2006-10" db="EMBL/GenBank/DDBJ databases">
        <authorList>
            <person name="Fleischmann R.D."/>
            <person name="Dodson R.J."/>
            <person name="Haft D.H."/>
            <person name="Merkel J.S."/>
            <person name="Nelson W.C."/>
            <person name="Fraser C.M."/>
        </authorList>
    </citation>
    <scope>NUCLEOTIDE SEQUENCE [LARGE SCALE GENOMIC DNA]</scope>
    <source>
        <strain evidence="3">ATCC 700084 / mc(2)155</strain>
    </source>
</reference>
<dbReference type="KEGG" id="msm:MSMEG_5099"/>
<feature type="region of interest" description="Disordered" evidence="1">
    <location>
        <begin position="309"/>
        <end position="339"/>
    </location>
</feature>
<name>A0R2F9_MYCS2</name>
<gene>
    <name evidence="2" type="ordered locus">MSMEG_5099</name>
</gene>
<keyword evidence="3" id="KW-1185">Reference proteome</keyword>
<evidence type="ECO:0000313" key="3">
    <source>
        <dbReference type="Proteomes" id="UP000000757"/>
    </source>
</evidence>
<proteinExistence type="predicted"/>
<dbReference type="STRING" id="246196.MSMEG_5099"/>
<protein>
    <submittedName>
        <fullName evidence="2">Uncharacterized protein</fullName>
    </submittedName>
</protein>
<dbReference type="PaxDb" id="246196-MSMEI_4971"/>
<accession>A0R2F9</accession>
<dbReference type="OrthoDB" id="4464925at2"/>
<dbReference type="eggNOG" id="ENOG5031MWB">
    <property type="taxonomic scope" value="Bacteria"/>
</dbReference>
<feature type="compositionally biased region" description="Polar residues" evidence="1">
    <location>
        <begin position="247"/>
        <end position="259"/>
    </location>
</feature>